<reference evidence="3" key="1">
    <citation type="submission" date="2018-05" db="EMBL/GenBank/DDBJ databases">
        <authorList>
            <person name="Lanie J.A."/>
            <person name="Ng W.-L."/>
            <person name="Kazmierczak K.M."/>
            <person name="Andrzejewski T.M."/>
            <person name="Davidsen T.M."/>
            <person name="Wayne K.J."/>
            <person name="Tettelin H."/>
            <person name="Glass J.I."/>
            <person name="Rusch D."/>
            <person name="Podicherti R."/>
            <person name="Tsui H.-C.T."/>
            <person name="Winkler M.E."/>
        </authorList>
    </citation>
    <scope>NUCLEOTIDE SEQUENCE</scope>
</reference>
<evidence type="ECO:0000256" key="2">
    <source>
        <dbReference type="ARBA" id="ARBA00022679"/>
    </source>
</evidence>
<dbReference type="Pfam" id="PF01075">
    <property type="entry name" value="Glyco_transf_9"/>
    <property type="match status" value="1"/>
</dbReference>
<dbReference type="GO" id="GO:0008713">
    <property type="term" value="F:ADP-heptose-lipopolysaccharide heptosyltransferase activity"/>
    <property type="evidence" value="ECO:0007669"/>
    <property type="project" value="TreeGrafter"/>
</dbReference>
<dbReference type="InterPro" id="IPR051199">
    <property type="entry name" value="LPS_LOS_Heptosyltrfase"/>
</dbReference>
<dbReference type="SUPFAM" id="SSF53756">
    <property type="entry name" value="UDP-Glycosyltransferase/glycogen phosphorylase"/>
    <property type="match status" value="1"/>
</dbReference>
<dbReference type="PANTHER" id="PTHR30160">
    <property type="entry name" value="TETRAACYLDISACCHARIDE 4'-KINASE-RELATED"/>
    <property type="match status" value="1"/>
</dbReference>
<dbReference type="InterPro" id="IPR002201">
    <property type="entry name" value="Glyco_trans_9"/>
</dbReference>
<dbReference type="GO" id="GO:0009244">
    <property type="term" value="P:lipopolysaccharide core region biosynthetic process"/>
    <property type="evidence" value="ECO:0007669"/>
    <property type="project" value="TreeGrafter"/>
</dbReference>
<accession>A0A381NQC9</accession>
<gene>
    <name evidence="3" type="ORF">METZ01_LOCUS9363</name>
</gene>
<dbReference type="CDD" id="cd03789">
    <property type="entry name" value="GT9_LPS_heptosyltransferase"/>
    <property type="match status" value="1"/>
</dbReference>
<evidence type="ECO:0000313" key="3">
    <source>
        <dbReference type="EMBL" id="SUZ56509.1"/>
    </source>
</evidence>
<name>A0A381NQC9_9ZZZZ</name>
<proteinExistence type="predicted"/>
<evidence type="ECO:0000256" key="1">
    <source>
        <dbReference type="ARBA" id="ARBA00022676"/>
    </source>
</evidence>
<dbReference type="EMBL" id="UINC01000506">
    <property type="protein sequence ID" value="SUZ56509.1"/>
    <property type="molecule type" value="Genomic_DNA"/>
</dbReference>
<keyword evidence="1" id="KW-0328">Glycosyltransferase</keyword>
<keyword evidence="2" id="KW-0808">Transferase</keyword>
<sequence length="351" mass="40653">MKKLLRSVEYHIKISLWILFGLFAKKNVPLAPLPLDFSKISNVLVVRSDRLGDVILSTPVYESLKTSFPHLKITVMVNPLQVEVLKDNPKIHKIIRMRRRRFWRVILDCRKEKFDLAITLNKKFSASATFFTLCSNAKMMAGYLHPQNSCKYNIQLPIETFPCHEIENNLALLKYMGVPQIISQPKIYFNDNEKMKIEGLMKSGKKERPLILVKTETRIAEWGWQWEKFQAVMEHILKNKIADIWLINGPGEEAKLRSHIAKMKFQPRLLPLVKTKELALLIQQCDLLLCNHTGIMHLASAVEKPACVIFKHGEILRWGPRHLKSVALDDRHQDNLTPEIVINTLKEILKT</sequence>
<organism evidence="3">
    <name type="scientific">marine metagenome</name>
    <dbReference type="NCBI Taxonomy" id="408172"/>
    <lineage>
        <taxon>unclassified sequences</taxon>
        <taxon>metagenomes</taxon>
        <taxon>ecological metagenomes</taxon>
    </lineage>
</organism>
<dbReference type="GO" id="GO:0005829">
    <property type="term" value="C:cytosol"/>
    <property type="evidence" value="ECO:0007669"/>
    <property type="project" value="TreeGrafter"/>
</dbReference>
<dbReference type="PANTHER" id="PTHR30160:SF1">
    <property type="entry name" value="LIPOPOLYSACCHARIDE 1,2-N-ACETYLGLUCOSAMINETRANSFERASE-RELATED"/>
    <property type="match status" value="1"/>
</dbReference>
<dbReference type="AlphaFoldDB" id="A0A381NQC9"/>
<dbReference type="Gene3D" id="3.40.50.2000">
    <property type="entry name" value="Glycogen Phosphorylase B"/>
    <property type="match status" value="2"/>
</dbReference>
<protein>
    <submittedName>
        <fullName evidence="3">Uncharacterized protein</fullName>
    </submittedName>
</protein>